<organism evidence="1 2">
    <name type="scientific">Catharanthus roseus</name>
    <name type="common">Madagascar periwinkle</name>
    <name type="synonym">Vinca rosea</name>
    <dbReference type="NCBI Taxonomy" id="4058"/>
    <lineage>
        <taxon>Eukaryota</taxon>
        <taxon>Viridiplantae</taxon>
        <taxon>Streptophyta</taxon>
        <taxon>Embryophyta</taxon>
        <taxon>Tracheophyta</taxon>
        <taxon>Spermatophyta</taxon>
        <taxon>Magnoliopsida</taxon>
        <taxon>eudicotyledons</taxon>
        <taxon>Gunneridae</taxon>
        <taxon>Pentapetalae</taxon>
        <taxon>asterids</taxon>
        <taxon>lamiids</taxon>
        <taxon>Gentianales</taxon>
        <taxon>Apocynaceae</taxon>
        <taxon>Rauvolfioideae</taxon>
        <taxon>Vinceae</taxon>
        <taxon>Catharanthinae</taxon>
        <taxon>Catharanthus</taxon>
    </lineage>
</organism>
<dbReference type="Proteomes" id="UP001060085">
    <property type="component" value="Linkage Group LG08"/>
</dbReference>
<reference evidence="2" key="1">
    <citation type="journal article" date="2023" name="Nat. Plants">
        <title>Single-cell RNA sequencing provides a high-resolution roadmap for understanding the multicellular compartmentation of specialized metabolism.</title>
        <authorList>
            <person name="Sun S."/>
            <person name="Shen X."/>
            <person name="Li Y."/>
            <person name="Li Y."/>
            <person name="Wang S."/>
            <person name="Li R."/>
            <person name="Zhang H."/>
            <person name="Shen G."/>
            <person name="Guo B."/>
            <person name="Wei J."/>
            <person name="Xu J."/>
            <person name="St-Pierre B."/>
            <person name="Chen S."/>
            <person name="Sun C."/>
        </authorList>
    </citation>
    <scope>NUCLEOTIDE SEQUENCE [LARGE SCALE GENOMIC DNA]</scope>
</reference>
<name>A0ACB9ZJ19_CATRO</name>
<accession>A0ACB9ZJ19</accession>
<evidence type="ECO:0000313" key="2">
    <source>
        <dbReference type="Proteomes" id="UP001060085"/>
    </source>
</evidence>
<dbReference type="EMBL" id="CM044708">
    <property type="protein sequence ID" value="KAI5647334.1"/>
    <property type="molecule type" value="Genomic_DNA"/>
</dbReference>
<keyword evidence="2" id="KW-1185">Reference proteome</keyword>
<comment type="caution">
    <text evidence="1">The sequence shown here is derived from an EMBL/GenBank/DDBJ whole genome shotgun (WGS) entry which is preliminary data.</text>
</comment>
<gene>
    <name evidence="1" type="ORF">M9H77_33339</name>
</gene>
<protein>
    <submittedName>
        <fullName evidence="1">Uncharacterized protein</fullName>
    </submittedName>
</protein>
<evidence type="ECO:0000313" key="1">
    <source>
        <dbReference type="EMBL" id="KAI5647334.1"/>
    </source>
</evidence>
<proteinExistence type="predicted"/>
<sequence>MSLKLGNKTTIVVSSPSIVKQVLQKNDQILSSRTILNAIQARDHHKYSMAWLPVSAEWHKLRKISKEQMFSAAQLDSRQNFRQEKFKELREYLHLYSFNREFVNIGKAAFTTSLNLISTTMFSKDFATYDSNSSQELKEIVWGILENIGTPNITDYFPVLKFLDPQGIFRQTNFLFEKIFDIFDGFINERLQIKDSKKNDFLQALLDHSAKNESDLSRNHIKHMLLDFFVAGTDTTSATVEWAMAELLRNPKKMEIARAELHQVMGKKEMVNESDISRLPYLQAIVKETFRLHPAAPLLLPHKANADVEISGYIVPENAHILVNAWASGRDSETWLDPETFSPERFFNSEIDAKGQHFELIPFGAGRRICPGMPLDVLLHTIRRGRLIRRLVGVKAHAICLSSDGIIIAWNQSLNILSTYTLNGALIAKSEHPLSSSLSCMEVSVDGRCALVGLSPSQDNDNIIESSRNLNINQATAEKFDGEINEGERLTISVPSVCFFDMCSLKVLHTMKLDEGQDITALALNKDNTNLIVSTADKQLIIFTDPTLSLKVVDHMLKLGWEGEGLSPLIK</sequence>